<dbReference type="Proteomes" id="UP000000420">
    <property type="component" value="Chromosome"/>
</dbReference>
<dbReference type="HOGENOM" id="CLU_035814_3_1_6"/>
<dbReference type="PANTHER" id="PTHR32182">
    <property type="entry name" value="DNA REPLICATION AND REPAIR PROTEIN RECF"/>
    <property type="match status" value="1"/>
</dbReference>
<evidence type="ECO:0000259" key="1">
    <source>
        <dbReference type="Pfam" id="PF13304"/>
    </source>
</evidence>
<dbReference type="RefSeq" id="WP_011270076.1">
    <property type="nucleotide sequence ID" value="NC_007086.1"/>
</dbReference>
<accession>A0A0H2XCC1</accession>
<sequence length="472" mass="52077">MLTRLEVNCFKNLLGFSVNFGPFNCVAGLNGVGKSNIFDSIKFLSLLADKSIVEAALEVRESDSTDPLDIFWTNGEFRSERLSFAVEMIVPVDVIDDFGRRAKATSTFLRYEVELARDDGERESGSLGLHLVKETLIHINKGEAVDRLRFPMSAAKFRENIVINKRKGAGFISTHQDRDGIVEIHLHQDGGSSGQPQKFPARNAPKTVVSNTNSGVWPTILAARREMQSWRFLSLEPSAMRRSNKIHEEGAVSSGGGRLGAALYKLHRKDPSVYTRVASRLSEIVPTSDIRVDVDQVRQLLTVEVKERSGAFLPARALSDGTLRFLALSIIAEDPDFNGVLCFEEPENGIHPARVGAMLALLKELSVDPHDEVSESNSMRQIVVATHSPVLVSLEEPNDLIFADVVKVKGPNGMPATTIRCKCLRESWRFSDEEGNGIDRASIISYLELPPDRQISLNLKTTGVAINLEATV</sequence>
<evidence type="ECO:0000313" key="3">
    <source>
        <dbReference type="Proteomes" id="UP000000420"/>
    </source>
</evidence>
<feature type="domain" description="ATPase AAA-type core" evidence="1">
    <location>
        <begin position="277"/>
        <end position="393"/>
    </location>
</feature>
<dbReference type="PANTHER" id="PTHR32182:SF22">
    <property type="entry name" value="ATP-DEPENDENT ENDONUCLEASE, OLD FAMILY-RELATED"/>
    <property type="match status" value="1"/>
</dbReference>
<organism evidence="2 3">
    <name type="scientific">Xanthomonas campestris pv. campestris (strain 8004)</name>
    <dbReference type="NCBI Taxonomy" id="314565"/>
    <lineage>
        <taxon>Bacteria</taxon>
        <taxon>Pseudomonadati</taxon>
        <taxon>Pseudomonadota</taxon>
        <taxon>Gammaproteobacteria</taxon>
        <taxon>Lysobacterales</taxon>
        <taxon>Lysobacteraceae</taxon>
        <taxon>Xanthomonas</taxon>
    </lineage>
</organism>
<dbReference type="GO" id="GO:0005524">
    <property type="term" value="F:ATP binding"/>
    <property type="evidence" value="ECO:0007669"/>
    <property type="project" value="InterPro"/>
</dbReference>
<dbReference type="GO" id="GO:0006302">
    <property type="term" value="P:double-strand break repair"/>
    <property type="evidence" value="ECO:0007669"/>
    <property type="project" value="TreeGrafter"/>
</dbReference>
<dbReference type="FunFam" id="3.40.50.300:FF:003627">
    <property type="entry name" value="Gll3851 protein"/>
    <property type="match status" value="1"/>
</dbReference>
<dbReference type="KEGG" id="xcb:XC_4091"/>
<dbReference type="AlphaFoldDB" id="A0A0H2XCC1"/>
<dbReference type="InterPro" id="IPR027417">
    <property type="entry name" value="P-loop_NTPase"/>
</dbReference>
<dbReference type="SUPFAM" id="SSF52540">
    <property type="entry name" value="P-loop containing nucleoside triphosphate hydrolases"/>
    <property type="match status" value="1"/>
</dbReference>
<evidence type="ECO:0000313" key="2">
    <source>
        <dbReference type="EMBL" id="AAY51130.1"/>
    </source>
</evidence>
<reference evidence="2 3" key="1">
    <citation type="journal article" date="2005" name="Genome Res.">
        <title>Comparative and functional genomic analyses of the pathogenicity of phytopathogen Xanthomonas campestris pv. campestris.</title>
        <authorList>
            <person name="Qian W."/>
            <person name="Jia Y."/>
            <person name="Ren S.X."/>
            <person name="He Y.Q."/>
            <person name="Feng J.X."/>
            <person name="Lu L.F."/>
            <person name="Sun Q."/>
            <person name="Ying G."/>
            <person name="Tang D.J."/>
            <person name="Tang H."/>
            <person name="Wu W."/>
            <person name="Hao P."/>
            <person name="Wang L."/>
            <person name="Jiang B.L."/>
            <person name="Zeng S."/>
            <person name="Gu W.Y."/>
            <person name="Lu G."/>
            <person name="Rong L."/>
            <person name="Tian Y."/>
            <person name="Yao Z."/>
            <person name="Fu G."/>
            <person name="Chen B."/>
            <person name="Fang R."/>
            <person name="Qiang B."/>
            <person name="Chen Z."/>
            <person name="Zhao G.P."/>
            <person name="Tang J.L."/>
            <person name="He C."/>
        </authorList>
    </citation>
    <scope>NUCLEOTIDE SEQUENCE [LARGE SCALE GENOMIC DNA]</scope>
    <source>
        <strain evidence="2 3">8004</strain>
    </source>
</reference>
<dbReference type="Pfam" id="PF13304">
    <property type="entry name" value="AAA_21"/>
    <property type="match status" value="1"/>
</dbReference>
<protein>
    <recommendedName>
        <fullName evidence="1">ATPase AAA-type core domain-containing protein</fullName>
    </recommendedName>
</protein>
<proteinExistence type="predicted"/>
<dbReference type="InterPro" id="IPR003959">
    <property type="entry name" value="ATPase_AAA_core"/>
</dbReference>
<dbReference type="GO" id="GO:0016887">
    <property type="term" value="F:ATP hydrolysis activity"/>
    <property type="evidence" value="ECO:0007669"/>
    <property type="project" value="InterPro"/>
</dbReference>
<name>A0A0H2XCC1_XANC8</name>
<dbReference type="GO" id="GO:0000731">
    <property type="term" value="P:DNA synthesis involved in DNA repair"/>
    <property type="evidence" value="ECO:0007669"/>
    <property type="project" value="TreeGrafter"/>
</dbReference>
<gene>
    <name evidence="2" type="ordered locus">XC_4091</name>
</gene>
<dbReference type="Gene3D" id="3.40.50.300">
    <property type="entry name" value="P-loop containing nucleotide triphosphate hydrolases"/>
    <property type="match status" value="2"/>
</dbReference>
<dbReference type="EMBL" id="CP000050">
    <property type="protein sequence ID" value="AAY51130.1"/>
    <property type="molecule type" value="Genomic_DNA"/>
</dbReference>